<dbReference type="Proteomes" id="UP000001396">
    <property type="component" value="Unassembled WGS sequence"/>
</dbReference>
<dbReference type="Gene3D" id="3.40.50.720">
    <property type="entry name" value="NAD(P)-binding Rossmann-like Domain"/>
    <property type="match status" value="1"/>
</dbReference>
<protein>
    <submittedName>
        <fullName evidence="4">Short-chain dehydrogenase/reductase family protein</fullName>
    </submittedName>
</protein>
<keyword evidence="5" id="KW-1185">Reference proteome</keyword>
<dbReference type="OMA" id="TAPIEDM"/>
<evidence type="ECO:0000313" key="5">
    <source>
        <dbReference type="Proteomes" id="UP000001396"/>
    </source>
</evidence>
<reference evidence="4 5" key="1">
    <citation type="journal article" date="2011" name="Genome Res.">
        <title>Phylogeny-wide analysis of social amoeba genomes highlights ancient origins for complex intercellular communication.</title>
        <authorList>
            <person name="Heidel A.J."/>
            <person name="Lawal H.M."/>
            <person name="Felder M."/>
            <person name="Schilde C."/>
            <person name="Helps N.R."/>
            <person name="Tunggal B."/>
            <person name="Rivero F."/>
            <person name="John U."/>
            <person name="Schleicher M."/>
            <person name="Eichinger L."/>
            <person name="Platzer M."/>
            <person name="Noegel A.A."/>
            <person name="Schaap P."/>
            <person name="Gloeckner G."/>
        </authorList>
    </citation>
    <scope>NUCLEOTIDE SEQUENCE [LARGE SCALE GENOMIC DNA]</scope>
    <source>
        <strain evidence="5">ATCC 26659 / Pp 5 / PN500</strain>
    </source>
</reference>
<dbReference type="STRING" id="670386.D3BGA3"/>
<keyword evidence="2" id="KW-0560">Oxidoreductase</keyword>
<dbReference type="PRINTS" id="PR00081">
    <property type="entry name" value="GDHRDH"/>
</dbReference>
<accession>D3BGA3</accession>
<evidence type="ECO:0000256" key="1">
    <source>
        <dbReference type="ARBA" id="ARBA00006484"/>
    </source>
</evidence>
<evidence type="ECO:0000313" key="4">
    <source>
        <dbReference type="EMBL" id="EFA79503.1"/>
    </source>
</evidence>
<dbReference type="InterPro" id="IPR020904">
    <property type="entry name" value="Sc_DH/Rdtase_CS"/>
</dbReference>
<dbReference type="PRINTS" id="PR00080">
    <property type="entry name" value="SDRFAMILY"/>
</dbReference>
<organism evidence="4 5">
    <name type="scientific">Heterostelium pallidum (strain ATCC 26659 / Pp 5 / PN500)</name>
    <name type="common">Cellular slime mold</name>
    <name type="synonym">Polysphondylium pallidum</name>
    <dbReference type="NCBI Taxonomy" id="670386"/>
    <lineage>
        <taxon>Eukaryota</taxon>
        <taxon>Amoebozoa</taxon>
        <taxon>Evosea</taxon>
        <taxon>Eumycetozoa</taxon>
        <taxon>Dictyostelia</taxon>
        <taxon>Acytosteliales</taxon>
        <taxon>Acytosteliaceae</taxon>
        <taxon>Heterostelium</taxon>
    </lineage>
</organism>
<evidence type="ECO:0000256" key="3">
    <source>
        <dbReference type="RuleBase" id="RU000363"/>
    </source>
</evidence>
<dbReference type="CDD" id="cd05374">
    <property type="entry name" value="17beta-HSD-like_SDR_c"/>
    <property type="match status" value="1"/>
</dbReference>
<name>D3BGA3_HETP5</name>
<gene>
    <name evidence="4" type="ORF">PPL_07554</name>
</gene>
<dbReference type="PANTHER" id="PTHR43976">
    <property type="entry name" value="SHORT CHAIN DEHYDROGENASE"/>
    <property type="match status" value="1"/>
</dbReference>
<dbReference type="RefSeq" id="XP_020431624.1">
    <property type="nucleotide sequence ID" value="XM_020578389.1"/>
</dbReference>
<dbReference type="InterPro" id="IPR002347">
    <property type="entry name" value="SDR_fam"/>
</dbReference>
<dbReference type="PANTHER" id="PTHR43976:SF16">
    <property type="entry name" value="SHORT-CHAIN DEHYDROGENASE_REDUCTASE FAMILY PROTEIN"/>
    <property type="match status" value="1"/>
</dbReference>
<dbReference type="InterPro" id="IPR051911">
    <property type="entry name" value="SDR_oxidoreductase"/>
</dbReference>
<dbReference type="GeneID" id="31363035"/>
<dbReference type="InterPro" id="IPR036291">
    <property type="entry name" value="NAD(P)-bd_dom_sf"/>
</dbReference>
<dbReference type="Pfam" id="PF00106">
    <property type="entry name" value="adh_short"/>
    <property type="match status" value="1"/>
</dbReference>
<comment type="similarity">
    <text evidence="1 3">Belongs to the short-chain dehydrogenases/reductases (SDR) family.</text>
</comment>
<dbReference type="SUPFAM" id="SSF51735">
    <property type="entry name" value="NAD(P)-binding Rossmann-fold domains"/>
    <property type="match status" value="1"/>
</dbReference>
<dbReference type="GO" id="GO:0016491">
    <property type="term" value="F:oxidoreductase activity"/>
    <property type="evidence" value="ECO:0007669"/>
    <property type="project" value="UniProtKB-KW"/>
</dbReference>
<evidence type="ECO:0000256" key="2">
    <source>
        <dbReference type="ARBA" id="ARBA00023002"/>
    </source>
</evidence>
<dbReference type="AlphaFoldDB" id="D3BGA3"/>
<sequence>MMQNNISVEKVWYVTGTSKGLGLVFVKKLLQNGYKVVGTSRDKQHLIDAVGPIGNSFNFLAVQVELTNEESIRASFQEAIERFGRIDVLVNNAGYGICGALEENADEDVRKNFDINVFSVFNILRNITPIMREQGSGQIFNISSKVGLIGLPGISVYCATKFAVNGLTEAYAAEVKPFGINVTLVCPGTFRTEILNSEFYNDYKNKLEHYKPIHNRLEFNDQYLSGNQWGDPEKLADLLIEAYELNLTQKETGNYIVVGSEAYPTVRAKQERFVKDLDKWEPIGSKTDYEGYDHSTFNQNLQNFMLNKNK</sequence>
<comment type="caution">
    <text evidence="4">The sequence shown here is derived from an EMBL/GenBank/DDBJ whole genome shotgun (WGS) entry which is preliminary data.</text>
</comment>
<dbReference type="PROSITE" id="PS00061">
    <property type="entry name" value="ADH_SHORT"/>
    <property type="match status" value="1"/>
</dbReference>
<dbReference type="FunCoup" id="D3BGA3">
    <property type="interactions" value="32"/>
</dbReference>
<proteinExistence type="inferred from homology"/>
<dbReference type="EMBL" id="ADBJ01000034">
    <property type="protein sequence ID" value="EFA79503.1"/>
    <property type="molecule type" value="Genomic_DNA"/>
</dbReference>
<dbReference type="InParanoid" id="D3BGA3"/>